<dbReference type="GO" id="GO:0004601">
    <property type="term" value="F:peroxidase activity"/>
    <property type="evidence" value="ECO:0007669"/>
    <property type="project" value="UniProtKB-KW"/>
</dbReference>
<dbReference type="AlphaFoldDB" id="G7GZ86"/>
<dbReference type="OrthoDB" id="5422338at2"/>
<organism evidence="4 5">
    <name type="scientific">Gordonia araii NBRC 100433</name>
    <dbReference type="NCBI Taxonomy" id="1073574"/>
    <lineage>
        <taxon>Bacteria</taxon>
        <taxon>Bacillati</taxon>
        <taxon>Actinomycetota</taxon>
        <taxon>Actinomycetes</taxon>
        <taxon>Mycobacteriales</taxon>
        <taxon>Gordoniaceae</taxon>
        <taxon>Gordonia</taxon>
    </lineage>
</organism>
<proteinExistence type="predicted"/>
<name>G7GZ86_9ACTN</name>
<dbReference type="Proteomes" id="UP000035088">
    <property type="component" value="Unassembled WGS sequence"/>
</dbReference>
<evidence type="ECO:0000313" key="4">
    <source>
        <dbReference type="EMBL" id="GAB08911.1"/>
    </source>
</evidence>
<reference evidence="4 5" key="1">
    <citation type="submission" date="2011-11" db="EMBL/GenBank/DDBJ databases">
        <title>Whole genome shotgun sequence of Gordonia araii NBRC 100433.</title>
        <authorList>
            <person name="Yoshida Y."/>
            <person name="Hosoyama A."/>
            <person name="Tsuchikane K."/>
            <person name="Katsumata H."/>
            <person name="Yamazaki S."/>
            <person name="Fujita N."/>
        </authorList>
    </citation>
    <scope>NUCLEOTIDE SEQUENCE [LARGE SCALE GENOMIC DNA]</scope>
    <source>
        <strain evidence="4 5">NBRC 100433</strain>
    </source>
</reference>
<feature type="compositionally biased region" description="Basic and acidic residues" evidence="2">
    <location>
        <begin position="367"/>
        <end position="386"/>
    </location>
</feature>
<evidence type="ECO:0000259" key="3">
    <source>
        <dbReference type="Pfam" id="PF12697"/>
    </source>
</evidence>
<keyword evidence="5" id="KW-1185">Reference proteome</keyword>
<dbReference type="InterPro" id="IPR000073">
    <property type="entry name" value="AB_hydrolase_1"/>
</dbReference>
<dbReference type="GO" id="GO:0016787">
    <property type="term" value="F:hydrolase activity"/>
    <property type="evidence" value="ECO:0007669"/>
    <property type="project" value="UniProtKB-KW"/>
</dbReference>
<comment type="caution">
    <text evidence="4">The sequence shown here is derived from an EMBL/GenBank/DDBJ whole genome shotgun (WGS) entry which is preliminary data.</text>
</comment>
<gene>
    <name evidence="4" type="ORF">GOARA_021_01490</name>
</gene>
<keyword evidence="1" id="KW-0575">Peroxidase</keyword>
<dbReference type="EMBL" id="BAEE01000021">
    <property type="protein sequence ID" value="GAB08911.1"/>
    <property type="molecule type" value="Genomic_DNA"/>
</dbReference>
<sequence>MNALRRPRRSGNPITKSSAGVSVLGNLAATGVARQVTQARAGLTDPYADVHFDSLYREEEHTVAADDGVRLAARVVHGDDDPDLTVVFVHGFSLRMSSWYFQRTALATAWGEKTRLVFFDHRGHGRSEPASPETMTMSQLGDDVAAVIRALAPTSPVVIVGHSMGGMATMALARRQPELFGPGGRVIGVGLVASAARGITEAGVGEALQNPAVKAFRLAVRHAPWFIQAGRTRARRALEPVLLAASFGPDFYSPSAARAVERMIRQTPLTTIVHFLAALEEHDEMSGLPVLSRVPTVVVCGDEDCMTPYPNSYAMYGVLGDNCRLTIVQGAGHMVQMERPNEVDEVLDELVTRARAELSARRKSPRRTSEPARAESPRPVETEQSRRWWARWR</sequence>
<dbReference type="RefSeq" id="WP_007320988.1">
    <property type="nucleotide sequence ID" value="NZ_BAEE01000021.1"/>
</dbReference>
<keyword evidence="1" id="KW-0560">Oxidoreductase</keyword>
<dbReference type="PRINTS" id="PR00412">
    <property type="entry name" value="EPOXHYDRLASE"/>
</dbReference>
<keyword evidence="4" id="KW-0378">Hydrolase</keyword>
<dbReference type="Gene3D" id="3.40.50.1820">
    <property type="entry name" value="alpha/beta hydrolase"/>
    <property type="match status" value="1"/>
</dbReference>
<protein>
    <submittedName>
        <fullName evidence="4">Putative hydrolase</fullName>
    </submittedName>
</protein>
<dbReference type="SUPFAM" id="SSF53474">
    <property type="entry name" value="alpha/beta-Hydrolases"/>
    <property type="match status" value="1"/>
</dbReference>
<dbReference type="InterPro" id="IPR000639">
    <property type="entry name" value="Epox_hydrolase-like"/>
</dbReference>
<feature type="domain" description="AB hydrolase-1" evidence="3">
    <location>
        <begin position="86"/>
        <end position="343"/>
    </location>
</feature>
<evidence type="ECO:0000256" key="2">
    <source>
        <dbReference type="SAM" id="MobiDB-lite"/>
    </source>
</evidence>
<dbReference type="PANTHER" id="PTHR43433">
    <property type="entry name" value="HYDROLASE, ALPHA/BETA FOLD FAMILY PROTEIN"/>
    <property type="match status" value="1"/>
</dbReference>
<evidence type="ECO:0000313" key="5">
    <source>
        <dbReference type="Proteomes" id="UP000035088"/>
    </source>
</evidence>
<dbReference type="InterPro" id="IPR029058">
    <property type="entry name" value="AB_hydrolase_fold"/>
</dbReference>
<dbReference type="PANTHER" id="PTHR43433:SF1">
    <property type="entry name" value="BLL5160 PROTEIN"/>
    <property type="match status" value="1"/>
</dbReference>
<dbReference type="Pfam" id="PF12697">
    <property type="entry name" value="Abhydrolase_6"/>
    <property type="match status" value="1"/>
</dbReference>
<dbReference type="InterPro" id="IPR050471">
    <property type="entry name" value="AB_hydrolase"/>
</dbReference>
<evidence type="ECO:0000256" key="1">
    <source>
        <dbReference type="ARBA" id="ARBA00022559"/>
    </source>
</evidence>
<accession>G7GZ86</accession>
<feature type="region of interest" description="Disordered" evidence="2">
    <location>
        <begin position="357"/>
        <end position="393"/>
    </location>
</feature>
<dbReference type="STRING" id="1073574.GOARA_021_01490"/>